<proteinExistence type="predicted"/>
<evidence type="ECO:0000313" key="1">
    <source>
        <dbReference type="EMBL" id="RXU85093.1"/>
    </source>
</evidence>
<protein>
    <submittedName>
        <fullName evidence="1">Uncharacterized protein</fullName>
    </submittedName>
</protein>
<dbReference type="Proteomes" id="UP000289562">
    <property type="component" value="Unassembled WGS sequence"/>
</dbReference>
<dbReference type="AlphaFoldDB" id="A0AB37VQS7"/>
<name>A0AB37VQS7_ENTFC</name>
<sequence>MNTVYPEVVSLPFNSESQEIISKTTSPVFGLVGLLSRSSYWESIYQKKECDIGHTPFLFSLKHLSVLDSIQDKRL</sequence>
<organism evidence="1 2">
    <name type="scientific">Enterococcus faecium</name>
    <name type="common">Streptococcus faecium</name>
    <dbReference type="NCBI Taxonomy" id="1352"/>
    <lineage>
        <taxon>Bacteria</taxon>
        <taxon>Bacillati</taxon>
        <taxon>Bacillota</taxon>
        <taxon>Bacilli</taxon>
        <taxon>Lactobacillales</taxon>
        <taxon>Enterococcaceae</taxon>
        <taxon>Enterococcus</taxon>
    </lineage>
</organism>
<dbReference type="EMBL" id="PJVH01000052">
    <property type="protein sequence ID" value="RXU85093.1"/>
    <property type="molecule type" value="Genomic_DNA"/>
</dbReference>
<accession>A0AB37VQS7</accession>
<comment type="caution">
    <text evidence="1">The sequence shown here is derived from an EMBL/GenBank/DDBJ whole genome shotgun (WGS) entry which is preliminary data.</text>
</comment>
<evidence type="ECO:0000313" key="2">
    <source>
        <dbReference type="Proteomes" id="UP000289562"/>
    </source>
</evidence>
<gene>
    <name evidence="1" type="ORF">CYQ77_11820</name>
</gene>
<reference evidence="1 2" key="1">
    <citation type="submission" date="2017-12" db="EMBL/GenBank/DDBJ databases">
        <title>A pool of 800 enterococci isolated from chicken carcass rinse samples from New Zealand.</title>
        <authorList>
            <person name="Zhang J."/>
            <person name="Rogers L."/>
            <person name="Midwinter A."/>
            <person name="French N."/>
        </authorList>
    </citation>
    <scope>NUCLEOTIDE SEQUENCE [LARGE SCALE GENOMIC DNA]</scope>
    <source>
        <strain evidence="1 2">EN697</strain>
    </source>
</reference>